<protein>
    <submittedName>
        <fullName evidence="3">Ca2+-binding RTX toxin-like protein</fullName>
    </submittedName>
</protein>
<dbReference type="PANTHER" id="PTHR38340">
    <property type="entry name" value="S-LAYER PROTEIN"/>
    <property type="match status" value="1"/>
</dbReference>
<dbReference type="EMBL" id="JACIEV010000009">
    <property type="protein sequence ID" value="MBB4155136.1"/>
    <property type="molecule type" value="Genomic_DNA"/>
</dbReference>
<sequence>MAVINGTAAADNLTGTADGDVISGLAGDDTINGLGGNDVIQGGDGNDYLDGGTGADTLIGGSGNDTFIVDDSGDQVIEGDDTGTGAAGTLDKVLASVSFTLAANSQVELLEATGSNAVNLTGNERVQTLTGNNANNVLDGGVNTAGSAGDTLLGRLGDDTYLVRNANDVIGEAAGQGNDTVFVATSVVVANVSTGYTLTAGQEVEILSAADQSGTTALNLTGNEFSQTIIGNQGANVLAGGTTSVDTLIGLGGDDTYTVSVAGTQVIEAANGGNDTVNTAVSFSSGTQSIENIVATVGTGVTLTGGVGDQVITGGAGNDILIGGGGNDTLTGGLGNDIYVVDGGDTIVEANGSGGSTNDALDAVITSAAITLGANLGIEQLFATGSVRFTQAGARNPNFAITSYGFDTVDGSRNLNSENTSTVSVPFLNGNVASQLIVGNASDNILDGNRGVDSNGAFNLGAQFADTLMGLAGNDIYRVYDQNDVVLEDRNGGRDTVFTSGSYSLIDNDTAAATFLNSQFGNGTAASFYSTSEIEVLSTAVNSGTDAINLTGNAYGNIIVGNYGANVITGGGTSAPNSGTDVLIGLNGNDTYVVDSTNLVIFEQQSEGDLDTANVTVSGFTLNTGSYVEVLNATYTTTTGQTGAGFSLVGNELAQRINGGGLDDTLSGGGGNDTLSGLGGNDVYRVADNNVTIIEAAGNGTFDQVLTVGISYRLGGGALTTGTGSSAVTADGVGIEYLSTVAQGSTENINFTGNSYAQVIAGNYGNNVLDSGQGAVTGQGIYNQDGNTNVGDTLIGLFGNDTYRVYSQADVVVEAGNQGSDTVLTSASYSLATNDASTYNGGSAQSIEVLSASSQTATTQMTLTGNSLANTIIGNDGQNTINGGLGADTLTGRGGSDQFLFNTAIATNGVSNGNVDTITDFSAGDLIGVSRSIFTALGSSGNVTADNFVSGTATTTSQFFIYNQTTGQLFYDADGSGSASSAILFAQLTAGTALGFNDLIAV</sequence>
<proteinExistence type="predicted"/>
<dbReference type="RefSeq" id="WP_183986325.1">
    <property type="nucleotide sequence ID" value="NZ_JACIEV010000009.1"/>
</dbReference>
<evidence type="ECO:0000256" key="2">
    <source>
        <dbReference type="ARBA" id="ARBA00022525"/>
    </source>
</evidence>
<name>A0A840FG11_9SPHN</name>
<dbReference type="GO" id="GO:0005509">
    <property type="term" value="F:calcium ion binding"/>
    <property type="evidence" value="ECO:0007669"/>
    <property type="project" value="InterPro"/>
</dbReference>
<keyword evidence="4" id="KW-1185">Reference proteome</keyword>
<reference evidence="3 4" key="1">
    <citation type="submission" date="2020-08" db="EMBL/GenBank/DDBJ databases">
        <title>Genomic Encyclopedia of Type Strains, Phase IV (KMG-IV): sequencing the most valuable type-strain genomes for metagenomic binning, comparative biology and taxonomic classification.</title>
        <authorList>
            <person name="Goeker M."/>
        </authorList>
    </citation>
    <scope>NUCLEOTIDE SEQUENCE [LARGE SCALE GENOMIC DNA]</scope>
    <source>
        <strain evidence="3 4">YC6723</strain>
    </source>
</reference>
<dbReference type="InterPro" id="IPR018511">
    <property type="entry name" value="Hemolysin-typ_Ca-bd_CS"/>
</dbReference>
<dbReference type="InterPro" id="IPR011049">
    <property type="entry name" value="Serralysin-like_metalloprot_C"/>
</dbReference>
<dbReference type="InterPro" id="IPR050557">
    <property type="entry name" value="RTX_toxin/Mannuronan_C5-epim"/>
</dbReference>
<dbReference type="AlphaFoldDB" id="A0A840FG11"/>
<dbReference type="Proteomes" id="UP000529795">
    <property type="component" value="Unassembled WGS sequence"/>
</dbReference>
<dbReference type="PRINTS" id="PR00313">
    <property type="entry name" value="CABNDNGRPT"/>
</dbReference>
<dbReference type="Pfam" id="PF00353">
    <property type="entry name" value="HemolysinCabind"/>
    <property type="match status" value="9"/>
</dbReference>
<comment type="subcellular location">
    <subcellularLocation>
        <location evidence="1">Secreted</location>
    </subcellularLocation>
</comment>
<gene>
    <name evidence="3" type="ORF">GGQ80_003053</name>
</gene>
<comment type="caution">
    <text evidence="3">The sequence shown here is derived from an EMBL/GenBank/DDBJ whole genome shotgun (WGS) entry which is preliminary data.</text>
</comment>
<dbReference type="PROSITE" id="PS00330">
    <property type="entry name" value="HEMOLYSIN_CALCIUM"/>
    <property type="match status" value="4"/>
</dbReference>
<dbReference type="SUPFAM" id="SSF51120">
    <property type="entry name" value="beta-Roll"/>
    <property type="match status" value="5"/>
</dbReference>
<evidence type="ECO:0000313" key="4">
    <source>
        <dbReference type="Proteomes" id="UP000529795"/>
    </source>
</evidence>
<organism evidence="3 4">
    <name type="scientific">Sphingomonas jinjuensis</name>
    <dbReference type="NCBI Taxonomy" id="535907"/>
    <lineage>
        <taxon>Bacteria</taxon>
        <taxon>Pseudomonadati</taxon>
        <taxon>Pseudomonadota</taxon>
        <taxon>Alphaproteobacteria</taxon>
        <taxon>Sphingomonadales</taxon>
        <taxon>Sphingomonadaceae</taxon>
        <taxon>Sphingomonas</taxon>
    </lineage>
</organism>
<evidence type="ECO:0000313" key="3">
    <source>
        <dbReference type="EMBL" id="MBB4155136.1"/>
    </source>
</evidence>
<accession>A0A840FG11</accession>
<dbReference type="InterPro" id="IPR001343">
    <property type="entry name" value="Hemolysn_Ca-bd"/>
</dbReference>
<dbReference type="Gene3D" id="2.150.10.10">
    <property type="entry name" value="Serralysin-like metalloprotease, C-terminal"/>
    <property type="match status" value="4"/>
</dbReference>
<dbReference type="GO" id="GO:0005576">
    <property type="term" value="C:extracellular region"/>
    <property type="evidence" value="ECO:0007669"/>
    <property type="project" value="UniProtKB-SubCell"/>
</dbReference>
<evidence type="ECO:0000256" key="1">
    <source>
        <dbReference type="ARBA" id="ARBA00004613"/>
    </source>
</evidence>
<keyword evidence="2" id="KW-0964">Secreted</keyword>
<dbReference type="PANTHER" id="PTHR38340:SF1">
    <property type="entry name" value="S-LAYER PROTEIN"/>
    <property type="match status" value="1"/>
</dbReference>